<sequence length="91" mass="9964">NNEQMAARLEANNEQMAAHLDAIDNRIRNLDNRIRKVESHHQAFPPGIATPSCALVTTLPARAQTMAANPPPMHMPLPVPHQAMAMPLTTP</sequence>
<dbReference type="Proteomes" id="UP001145114">
    <property type="component" value="Unassembled WGS sequence"/>
</dbReference>
<name>A0ACC1H6P6_9FUNG</name>
<protein>
    <submittedName>
        <fullName evidence="1">Uncharacterized protein</fullName>
    </submittedName>
</protein>
<dbReference type="EMBL" id="JAMZIH010009414">
    <property type="protein sequence ID" value="KAJ1670178.1"/>
    <property type="molecule type" value="Genomic_DNA"/>
</dbReference>
<organism evidence="1 2">
    <name type="scientific">Spiromyces aspiralis</name>
    <dbReference type="NCBI Taxonomy" id="68401"/>
    <lineage>
        <taxon>Eukaryota</taxon>
        <taxon>Fungi</taxon>
        <taxon>Fungi incertae sedis</taxon>
        <taxon>Zoopagomycota</taxon>
        <taxon>Kickxellomycotina</taxon>
        <taxon>Kickxellomycetes</taxon>
        <taxon>Kickxellales</taxon>
        <taxon>Kickxellaceae</taxon>
        <taxon>Spiromyces</taxon>
    </lineage>
</organism>
<accession>A0ACC1H6P6</accession>
<proteinExistence type="predicted"/>
<reference evidence="1" key="1">
    <citation type="submission" date="2022-06" db="EMBL/GenBank/DDBJ databases">
        <title>Phylogenomic reconstructions and comparative analyses of Kickxellomycotina fungi.</title>
        <authorList>
            <person name="Reynolds N.K."/>
            <person name="Stajich J.E."/>
            <person name="Barry K."/>
            <person name="Grigoriev I.V."/>
            <person name="Crous P."/>
            <person name="Smith M.E."/>
        </authorList>
    </citation>
    <scope>NUCLEOTIDE SEQUENCE</scope>
    <source>
        <strain evidence="1">RSA 2271</strain>
    </source>
</reference>
<gene>
    <name evidence="1" type="ORF">EV182_008377</name>
</gene>
<feature type="non-terminal residue" evidence="1">
    <location>
        <position position="91"/>
    </location>
</feature>
<evidence type="ECO:0000313" key="2">
    <source>
        <dbReference type="Proteomes" id="UP001145114"/>
    </source>
</evidence>
<evidence type="ECO:0000313" key="1">
    <source>
        <dbReference type="EMBL" id="KAJ1670178.1"/>
    </source>
</evidence>
<feature type="non-terminal residue" evidence="1">
    <location>
        <position position="1"/>
    </location>
</feature>
<keyword evidence="2" id="KW-1185">Reference proteome</keyword>
<comment type="caution">
    <text evidence="1">The sequence shown here is derived from an EMBL/GenBank/DDBJ whole genome shotgun (WGS) entry which is preliminary data.</text>
</comment>